<sequence length="156" mass="17864">MREHAFEIPKLEARAARYQQSRSPDPAALAHRRGKLQHPVGREGRRIDKTIGPAQLMVIVKCARRFGEPLGNFELALQDVDSIERDEAGRFLVQANEQEFVDAAGSRSFEEAARQHQFAARRNFAQRAANVHFLHRLIPCLSKRMVNAENRYFEIS</sequence>
<gene>
    <name evidence="2" type="ORF">GCM10008023_32500</name>
</gene>
<comment type="caution">
    <text evidence="2">The sequence shown here is derived from an EMBL/GenBank/DDBJ whole genome shotgun (WGS) entry which is preliminary data.</text>
</comment>
<proteinExistence type="predicted"/>
<organism evidence="2 3">
    <name type="scientific">Sphingomonas glacialis</name>
    <dbReference type="NCBI Taxonomy" id="658225"/>
    <lineage>
        <taxon>Bacteria</taxon>
        <taxon>Pseudomonadati</taxon>
        <taxon>Pseudomonadota</taxon>
        <taxon>Alphaproteobacteria</taxon>
        <taxon>Sphingomonadales</taxon>
        <taxon>Sphingomonadaceae</taxon>
        <taxon>Sphingomonas</taxon>
    </lineage>
</organism>
<reference evidence="3" key="1">
    <citation type="journal article" date="2019" name="Int. J. Syst. Evol. Microbiol.">
        <title>The Global Catalogue of Microorganisms (GCM) 10K type strain sequencing project: providing services to taxonomists for standard genome sequencing and annotation.</title>
        <authorList>
            <consortium name="The Broad Institute Genomics Platform"/>
            <consortium name="The Broad Institute Genome Sequencing Center for Infectious Disease"/>
            <person name="Wu L."/>
            <person name="Ma J."/>
        </authorList>
    </citation>
    <scope>NUCLEOTIDE SEQUENCE [LARGE SCALE GENOMIC DNA]</scope>
    <source>
        <strain evidence="3">CGMCC 1.8957</strain>
    </source>
</reference>
<dbReference type="Proteomes" id="UP000652430">
    <property type="component" value="Unassembled WGS sequence"/>
</dbReference>
<dbReference type="EMBL" id="BNAQ01000005">
    <property type="protein sequence ID" value="GHH22453.1"/>
    <property type="molecule type" value="Genomic_DNA"/>
</dbReference>
<evidence type="ECO:0000313" key="2">
    <source>
        <dbReference type="EMBL" id="GHH22453.1"/>
    </source>
</evidence>
<evidence type="ECO:0000313" key="3">
    <source>
        <dbReference type="Proteomes" id="UP000652430"/>
    </source>
</evidence>
<dbReference type="RefSeq" id="WP_189677100.1">
    <property type="nucleotide sequence ID" value="NZ_BNAQ01000005.1"/>
</dbReference>
<feature type="region of interest" description="Disordered" evidence="1">
    <location>
        <begin position="16"/>
        <end position="40"/>
    </location>
</feature>
<protein>
    <submittedName>
        <fullName evidence="2">Uncharacterized protein</fullName>
    </submittedName>
</protein>
<name>A0ABQ3LR40_9SPHN</name>
<evidence type="ECO:0000256" key="1">
    <source>
        <dbReference type="SAM" id="MobiDB-lite"/>
    </source>
</evidence>
<keyword evidence="3" id="KW-1185">Reference proteome</keyword>
<accession>A0ABQ3LR40</accession>